<keyword evidence="1" id="KW-0472">Membrane</keyword>
<dbReference type="GO" id="GO:0005886">
    <property type="term" value="C:plasma membrane"/>
    <property type="evidence" value="ECO:0007669"/>
    <property type="project" value="TreeGrafter"/>
</dbReference>
<dbReference type="Pfam" id="PF01108">
    <property type="entry name" value="Tissue_fac"/>
    <property type="match status" value="1"/>
</dbReference>
<reference evidence="4" key="3">
    <citation type="submission" date="2025-08" db="UniProtKB">
        <authorList>
            <consortium name="Ensembl"/>
        </authorList>
    </citation>
    <scope>IDENTIFICATION</scope>
</reference>
<dbReference type="PANTHER" id="PTHR20859:SF87">
    <property type="entry name" value="CYTOKINE RECEPTOR FAMILY MEMBER B13-RELATED"/>
    <property type="match status" value="1"/>
</dbReference>
<keyword evidence="5" id="KW-1185">Reference proteome</keyword>
<reference evidence="5" key="1">
    <citation type="journal article" date="2014" name="PLoS ONE">
        <title>The genome and linkage map of the northern pike (Esox lucius): conserved synteny revealed between the salmonid sister group and the Neoteleostei.</title>
        <authorList>
            <person name="Rondeau E.B."/>
            <person name="Minkley D.R."/>
            <person name="Leong J.S."/>
            <person name="Messmer A.M."/>
            <person name="Jantzen J.R."/>
            <person name="von Schalburg K.R."/>
            <person name="Lemon C."/>
            <person name="Bird N.H."/>
            <person name="Koop B.F."/>
        </authorList>
    </citation>
    <scope>NUCLEOTIDE SEQUENCE</scope>
</reference>
<evidence type="ECO:0000256" key="1">
    <source>
        <dbReference type="SAM" id="Phobius"/>
    </source>
</evidence>
<dbReference type="SUPFAM" id="SSF49265">
    <property type="entry name" value="Fibronectin type III"/>
    <property type="match status" value="1"/>
</dbReference>
<name>A0A6Q2YWW4_ESOLU</name>
<dbReference type="GeneTree" id="ENSGT00990000204616"/>
<keyword evidence="1" id="KW-1133">Transmembrane helix</keyword>
<evidence type="ECO:0000259" key="3">
    <source>
        <dbReference type="Pfam" id="PF01108"/>
    </source>
</evidence>
<dbReference type="GO" id="GO:0004896">
    <property type="term" value="F:cytokine receptor activity"/>
    <property type="evidence" value="ECO:0007669"/>
    <property type="project" value="TreeGrafter"/>
</dbReference>
<feature type="domain" description="Fibronectin type-III" evidence="3">
    <location>
        <begin position="10"/>
        <end position="102"/>
    </location>
</feature>
<dbReference type="InterPro" id="IPR036116">
    <property type="entry name" value="FN3_sf"/>
</dbReference>
<keyword evidence="2" id="KW-0732">Signal</keyword>
<feature type="chain" id="PRO_5044270487" description="Fibronectin type-III domain-containing protein" evidence="2">
    <location>
        <begin position="21"/>
        <end position="398"/>
    </location>
</feature>
<proteinExistence type="predicted"/>
<gene>
    <name evidence="4" type="primary">IFNGR1</name>
</gene>
<dbReference type="InterPro" id="IPR003961">
    <property type="entry name" value="FN3_dom"/>
</dbReference>
<evidence type="ECO:0000256" key="2">
    <source>
        <dbReference type="SAM" id="SignalP"/>
    </source>
</evidence>
<dbReference type="InterPro" id="IPR050650">
    <property type="entry name" value="Type-II_Cytokine-TF_Rcpt"/>
</dbReference>
<protein>
    <recommendedName>
        <fullName evidence="3">Fibronectin type-III domain-containing protein</fullName>
    </recommendedName>
</protein>
<feature type="transmembrane region" description="Helical" evidence="1">
    <location>
        <begin position="234"/>
        <end position="257"/>
    </location>
</feature>
<dbReference type="Ensembl" id="ENSELUT00000073107.2">
    <property type="protein sequence ID" value="ENSELUP00000070051.2"/>
    <property type="gene ID" value="ENSELUG00000039715.1"/>
</dbReference>
<dbReference type="Proteomes" id="UP000265140">
    <property type="component" value="Chromosome 9"/>
</dbReference>
<dbReference type="Gene3D" id="2.60.40.10">
    <property type="entry name" value="Immunoglobulins"/>
    <property type="match status" value="2"/>
</dbReference>
<dbReference type="InterPro" id="IPR013783">
    <property type="entry name" value="Ig-like_fold"/>
</dbReference>
<keyword evidence="1" id="KW-0812">Transmembrane</keyword>
<reference evidence="4" key="4">
    <citation type="submission" date="2025-09" db="UniProtKB">
        <authorList>
            <consortium name="Ensembl"/>
        </authorList>
    </citation>
    <scope>IDENTIFICATION</scope>
</reference>
<organism evidence="4 5">
    <name type="scientific">Esox lucius</name>
    <name type="common">Northern pike</name>
    <dbReference type="NCBI Taxonomy" id="8010"/>
    <lineage>
        <taxon>Eukaryota</taxon>
        <taxon>Metazoa</taxon>
        <taxon>Chordata</taxon>
        <taxon>Craniata</taxon>
        <taxon>Vertebrata</taxon>
        <taxon>Euteleostomi</taxon>
        <taxon>Actinopterygii</taxon>
        <taxon>Neopterygii</taxon>
        <taxon>Teleostei</taxon>
        <taxon>Protacanthopterygii</taxon>
        <taxon>Esociformes</taxon>
        <taxon>Esocidae</taxon>
        <taxon>Esox</taxon>
    </lineage>
</organism>
<feature type="signal peptide" evidence="2">
    <location>
        <begin position="1"/>
        <end position="20"/>
    </location>
</feature>
<reference evidence="4" key="2">
    <citation type="submission" date="2020-02" db="EMBL/GenBank/DDBJ databases">
        <title>Esox lucius (northern pike) genome, fEsoLuc1, primary haplotype.</title>
        <authorList>
            <person name="Myers G."/>
            <person name="Karagic N."/>
            <person name="Meyer A."/>
            <person name="Pippel M."/>
            <person name="Reichard M."/>
            <person name="Winkler S."/>
            <person name="Tracey A."/>
            <person name="Sims Y."/>
            <person name="Howe K."/>
            <person name="Rhie A."/>
            <person name="Formenti G."/>
            <person name="Durbin R."/>
            <person name="Fedrigo O."/>
            <person name="Jarvis E.D."/>
        </authorList>
    </citation>
    <scope>NUCLEOTIDE SEQUENCE [LARGE SCALE GENOMIC DNA]</scope>
</reference>
<sequence>MFTFCGPLAVLVILVTEISTLVPPPENVTVSCKNFRTTVYWNYSEPSPQTFFDLKITGDYSLNYIRNIKQHHYNLSDLIWNTEGLDRYFVTVTANDTTETSSPQESSLFTFNKRNTAIIHCKLDFPDVHISMMDDMVKVSFKNPYHLYPELNKSHMCGDDISFHWNVCTNNSCKEILHEFVCKEEKCGEEFIVPEKKQQYCFSLEGNAMEHRLAFKRKEQICILHENKINSQTIYLPIIFSLIVLGAIILITCWKFWGKQNQGLANFPKSLASLLSNTHGKNCHMHLPFESMSHINSIEPDFTQTQSLLEMPEQNIPDPQYTTGSGQSEDVLSDASSLLHTELLMETEGRLPCSVLGEDSIASDLQTLEDIEIPESGYDRKHLVEMSPGDVVSSYGPA</sequence>
<accession>A0A6Q2YWW4</accession>
<evidence type="ECO:0000313" key="4">
    <source>
        <dbReference type="Ensembl" id="ENSELUP00000070051.2"/>
    </source>
</evidence>
<dbReference type="AlphaFoldDB" id="A0A6Q2YWW4"/>
<evidence type="ECO:0000313" key="5">
    <source>
        <dbReference type="Proteomes" id="UP000265140"/>
    </source>
</evidence>
<dbReference type="PANTHER" id="PTHR20859">
    <property type="entry name" value="INTERFERON/INTERLEUKIN RECEPTOR"/>
    <property type="match status" value="1"/>
</dbReference>
<dbReference type="Bgee" id="ENSELUG00000029931">
    <property type="expression patterns" value="Expressed in pharyngeal gill and 15 other cell types or tissues"/>
</dbReference>